<evidence type="ECO:0000256" key="16">
    <source>
        <dbReference type="ARBA" id="ARBA00023136"/>
    </source>
</evidence>
<evidence type="ECO:0000256" key="6">
    <source>
        <dbReference type="ARBA" id="ARBA00022528"/>
    </source>
</evidence>
<keyword evidence="10" id="KW-0808">Transferase</keyword>
<organism evidence="23 24">
    <name type="scientific">Gossypium anomalum</name>
    <dbReference type="NCBI Taxonomy" id="47600"/>
    <lineage>
        <taxon>Eukaryota</taxon>
        <taxon>Viridiplantae</taxon>
        <taxon>Streptophyta</taxon>
        <taxon>Embryophyta</taxon>
        <taxon>Tracheophyta</taxon>
        <taxon>Spermatophyta</taxon>
        <taxon>Magnoliopsida</taxon>
        <taxon>eudicotyledons</taxon>
        <taxon>Gunneridae</taxon>
        <taxon>Pentapetalae</taxon>
        <taxon>rosids</taxon>
        <taxon>malvids</taxon>
        <taxon>Malvales</taxon>
        <taxon>Malvaceae</taxon>
        <taxon>Malvoideae</taxon>
        <taxon>Gossypium</taxon>
    </lineage>
</organism>
<evidence type="ECO:0000256" key="8">
    <source>
        <dbReference type="ARBA" id="ARBA00022640"/>
    </source>
</evidence>
<dbReference type="Pfam" id="PF01501">
    <property type="entry name" value="Glyco_transf_8"/>
    <property type="match status" value="1"/>
</dbReference>
<dbReference type="PANTHER" id="PTHR32116">
    <property type="entry name" value="GALACTURONOSYLTRANSFERASE 4-RELATED"/>
    <property type="match status" value="1"/>
</dbReference>
<dbReference type="GO" id="GO:0000139">
    <property type="term" value="C:Golgi membrane"/>
    <property type="evidence" value="ECO:0007669"/>
    <property type="project" value="UniProtKB-SubCell"/>
</dbReference>
<comment type="subcellular location">
    <subcellularLocation>
        <location evidence="1">Golgi apparatus membrane</location>
        <topology evidence="1">Single-pass type II membrane protein</topology>
    </subcellularLocation>
    <subcellularLocation>
        <location evidence="2">Plastid</location>
        <location evidence="2">Chloroplast thylakoid membrane</location>
        <topology evidence="2">Single-pass membrane protein</topology>
    </subcellularLocation>
</comment>
<proteinExistence type="inferred from homology"/>
<name>A0A8J5YBA5_9ROSI</name>
<dbReference type="FunFam" id="3.90.550.10:FF:000056">
    <property type="entry name" value="Hexosyltransferase"/>
    <property type="match status" value="1"/>
</dbReference>
<keyword evidence="11 22" id="KW-0812">Transmembrane</keyword>
<evidence type="ECO:0000256" key="13">
    <source>
        <dbReference type="ARBA" id="ARBA00022989"/>
    </source>
</evidence>
<dbReference type="GO" id="GO:0009523">
    <property type="term" value="C:photosystem II"/>
    <property type="evidence" value="ECO:0007669"/>
    <property type="project" value="UniProtKB-KW"/>
</dbReference>
<evidence type="ECO:0000256" key="21">
    <source>
        <dbReference type="SAM" id="MobiDB-lite"/>
    </source>
</evidence>
<feature type="compositionally biased region" description="Basic and acidic residues" evidence="21">
    <location>
        <begin position="93"/>
        <end position="110"/>
    </location>
</feature>
<keyword evidence="18" id="KW-0604">Photosystem II</keyword>
<reference evidence="23 24" key="1">
    <citation type="journal article" date="2021" name="bioRxiv">
        <title>The Gossypium anomalum genome as a resource for cotton improvement and evolutionary analysis of hybrid incompatibility.</title>
        <authorList>
            <person name="Grover C.E."/>
            <person name="Yuan D."/>
            <person name="Arick M.A."/>
            <person name="Miller E.R."/>
            <person name="Hu G."/>
            <person name="Peterson D.G."/>
            <person name="Wendel J.F."/>
            <person name="Udall J.A."/>
        </authorList>
    </citation>
    <scope>NUCLEOTIDE SEQUENCE [LARGE SCALE GENOMIC DNA]</scope>
    <source>
        <strain evidence="23">JFW-Udall</strain>
        <tissue evidence="23">Leaf</tissue>
    </source>
</reference>
<dbReference type="AlphaFoldDB" id="A0A8J5YBA5"/>
<evidence type="ECO:0000256" key="18">
    <source>
        <dbReference type="ARBA" id="ARBA00023276"/>
    </source>
</evidence>
<dbReference type="Gene3D" id="3.90.550.10">
    <property type="entry name" value="Spore Coat Polysaccharide Biosynthesis Protein SpsA, Chain A"/>
    <property type="match status" value="1"/>
</dbReference>
<dbReference type="CDD" id="cd06429">
    <property type="entry name" value="GT8_like_1"/>
    <property type="match status" value="1"/>
</dbReference>
<keyword evidence="13 22" id="KW-1133">Transmembrane helix</keyword>
<evidence type="ECO:0000256" key="15">
    <source>
        <dbReference type="ARBA" id="ARBA00023078"/>
    </source>
</evidence>
<evidence type="ECO:0000256" key="22">
    <source>
        <dbReference type="SAM" id="Phobius"/>
    </source>
</evidence>
<dbReference type="GO" id="GO:0015979">
    <property type="term" value="P:photosynthesis"/>
    <property type="evidence" value="ECO:0007669"/>
    <property type="project" value="UniProtKB-KW"/>
</dbReference>
<keyword evidence="9" id="KW-0328">Glycosyltransferase</keyword>
<dbReference type="OrthoDB" id="411524at2759"/>
<keyword evidence="7" id="KW-0602">Photosynthesis</keyword>
<comment type="caution">
    <text evidence="23">The sequence shown here is derived from an EMBL/GenBank/DDBJ whole genome shotgun (WGS) entry which is preliminary data.</text>
</comment>
<evidence type="ECO:0000313" key="23">
    <source>
        <dbReference type="EMBL" id="KAG8477747.1"/>
    </source>
</evidence>
<dbReference type="GO" id="GO:0009535">
    <property type="term" value="C:chloroplast thylakoid membrane"/>
    <property type="evidence" value="ECO:0007669"/>
    <property type="project" value="UniProtKB-SubCell"/>
</dbReference>
<feature type="region of interest" description="Disordered" evidence="21">
    <location>
        <begin position="93"/>
        <end position="124"/>
    </location>
</feature>
<dbReference type="SUPFAM" id="SSF53448">
    <property type="entry name" value="Nucleotide-diphospho-sugar transferases"/>
    <property type="match status" value="1"/>
</dbReference>
<keyword evidence="12" id="KW-0735">Signal-anchor</keyword>
<protein>
    <recommendedName>
        <fullName evidence="20">PSII 6.1 kDa protein</fullName>
    </recommendedName>
</protein>
<evidence type="ECO:0000256" key="14">
    <source>
        <dbReference type="ARBA" id="ARBA00023034"/>
    </source>
</evidence>
<comment type="pathway">
    <text evidence="3">Glycan metabolism; pectin biosynthesis.</text>
</comment>
<evidence type="ECO:0000256" key="20">
    <source>
        <dbReference type="ARBA" id="ARBA00031756"/>
    </source>
</evidence>
<evidence type="ECO:0000256" key="11">
    <source>
        <dbReference type="ARBA" id="ARBA00022692"/>
    </source>
</evidence>
<keyword evidence="15" id="KW-0793">Thylakoid</keyword>
<comment type="similarity">
    <text evidence="4">Belongs to the glycosyltransferase 8 family.</text>
</comment>
<evidence type="ECO:0000256" key="2">
    <source>
        <dbReference type="ARBA" id="ARBA00004581"/>
    </source>
</evidence>
<accession>A0A8J5YBA5</accession>
<feature type="transmembrane region" description="Helical" evidence="22">
    <location>
        <begin position="661"/>
        <end position="681"/>
    </location>
</feature>
<dbReference type="UniPathway" id="UPA00845"/>
<dbReference type="InterPro" id="IPR002495">
    <property type="entry name" value="Glyco_trans_8"/>
</dbReference>
<keyword evidence="17" id="KW-0325">Glycoprotein</keyword>
<evidence type="ECO:0000256" key="17">
    <source>
        <dbReference type="ARBA" id="ARBA00023180"/>
    </source>
</evidence>
<keyword evidence="14" id="KW-0333">Golgi apparatus</keyword>
<evidence type="ECO:0000256" key="19">
    <source>
        <dbReference type="ARBA" id="ARBA00023316"/>
    </source>
</evidence>
<dbReference type="Pfam" id="PF07123">
    <property type="entry name" value="PsbW"/>
    <property type="match status" value="1"/>
</dbReference>
<dbReference type="GO" id="GO:0047262">
    <property type="term" value="F:polygalacturonate 4-alpha-galacturonosyltransferase activity"/>
    <property type="evidence" value="ECO:0007669"/>
    <property type="project" value="InterPro"/>
</dbReference>
<keyword evidence="16 22" id="KW-0472">Membrane</keyword>
<dbReference type="EMBL" id="JAHUZN010000011">
    <property type="protein sequence ID" value="KAG8477747.1"/>
    <property type="molecule type" value="Genomic_DNA"/>
</dbReference>
<evidence type="ECO:0000256" key="5">
    <source>
        <dbReference type="ARBA" id="ARBA00010395"/>
    </source>
</evidence>
<evidence type="ECO:0000256" key="4">
    <source>
        <dbReference type="ARBA" id="ARBA00006351"/>
    </source>
</evidence>
<dbReference type="InterPro" id="IPR029044">
    <property type="entry name" value="Nucleotide-diphossugar_trans"/>
</dbReference>
<keyword evidence="8" id="KW-0934">Plastid</keyword>
<comment type="similarity">
    <text evidence="5">Belongs to the psbW family.</text>
</comment>
<evidence type="ECO:0000256" key="10">
    <source>
        <dbReference type="ARBA" id="ARBA00022679"/>
    </source>
</evidence>
<dbReference type="GO" id="GO:0071555">
    <property type="term" value="P:cell wall organization"/>
    <property type="evidence" value="ECO:0007669"/>
    <property type="project" value="UniProtKB-KW"/>
</dbReference>
<evidence type="ECO:0000256" key="1">
    <source>
        <dbReference type="ARBA" id="ARBA00004323"/>
    </source>
</evidence>
<dbReference type="Pfam" id="PF25557">
    <property type="entry name" value="GAUT_1"/>
    <property type="match status" value="1"/>
</dbReference>
<keyword evidence="19" id="KW-0961">Cell wall biogenesis/degradation</keyword>
<keyword evidence="6" id="KW-0150">Chloroplast</keyword>
<sequence>MKKCHRWQRILILSLLSFSVFAPIVLVSQRLKTLTSFGRKEFAEDLPSVNYMRDVLRLNSIEQEAAEGLKGPKLVVFNDKDISAVVRRSSYEDRDSDQFRNAQDDSKLLEANETNGNGKDKHQIQQTIIQMNSREKEQFNQEIGRDDQRLQSPPFKVVDEKVKQMRDQLITAKAYLTFEPPGSNSRLMKELRARIRELERVVGEVSRDSDLPMSASQKMRSLELSLAKASRVFPDCSAMATKLRAMAYNAEEQVQVMRNQESHLLQLAGRTTPKGFHCLSMRLTAEYFLLRPEERQFPNQQNLNDPDLYHYAVLSDNVLAASVVVNSTISSAKEPEKIVFHVVTDSLNLPAISMWFLLNPPGKATIHFQSIENFDWLSTKYNSTLNEQKSYDPRYSSALNHLRFYLPDIFPALNKIVLFDHDVVVQRDLTEIWSIDMKGKVNGAVETCLESEASFHSILMFMNFSDPFLARRFNANVCTWAFGMNLFDLHEWRRKNLTMIYRNYLQLGLKRSLWKGGSLPIGWITFYNQTVALEKRWHTLGLGYNSDVPRGDIENAAVIHYDGVMKPWLETGIAKYKCYWSKHLLYDHPYLQQCNIHEKMATISTATFTSSITPGLKPSARVASPVAIGFPAIAKGKVICSMEKKGSGEENGSTMGMRASLLAAAAAACAATVSSPSAVGLVDERMSTEGTGLPFGLSNNLLGWILFGVFGLIWALYFVYTSSLDEDEDSGLSL</sequence>
<keyword evidence="24" id="KW-1185">Reference proteome</keyword>
<evidence type="ECO:0000256" key="3">
    <source>
        <dbReference type="ARBA" id="ARBA00004877"/>
    </source>
</evidence>
<feature type="transmembrane region" description="Helical" evidence="22">
    <location>
        <begin position="701"/>
        <end position="720"/>
    </location>
</feature>
<dbReference type="GO" id="GO:0045489">
    <property type="term" value="P:pectin biosynthetic process"/>
    <property type="evidence" value="ECO:0007669"/>
    <property type="project" value="UniProtKB-UniPathway"/>
</dbReference>
<dbReference type="PANTHER" id="PTHR32116:SF0">
    <property type="entry name" value="GALACTURONOSYLTRANSFERASE 6-RELATED"/>
    <property type="match status" value="1"/>
</dbReference>
<dbReference type="InterPro" id="IPR029993">
    <property type="entry name" value="GAUT"/>
</dbReference>
<evidence type="ECO:0000313" key="24">
    <source>
        <dbReference type="Proteomes" id="UP000701853"/>
    </source>
</evidence>
<dbReference type="Proteomes" id="UP000701853">
    <property type="component" value="Chromosome 11"/>
</dbReference>
<gene>
    <name evidence="23" type="ORF">CXB51_027582</name>
</gene>
<evidence type="ECO:0000256" key="12">
    <source>
        <dbReference type="ARBA" id="ARBA00022968"/>
    </source>
</evidence>
<evidence type="ECO:0000256" key="7">
    <source>
        <dbReference type="ARBA" id="ARBA00022531"/>
    </source>
</evidence>
<evidence type="ECO:0000256" key="9">
    <source>
        <dbReference type="ARBA" id="ARBA00022676"/>
    </source>
</evidence>
<dbReference type="InterPro" id="IPR009806">
    <property type="entry name" value="PSII_PsbW_class2"/>
</dbReference>